<comment type="caution">
    <text evidence="6">The sequence shown here is derived from an EMBL/GenBank/DDBJ whole genome shotgun (WGS) entry which is preliminary data.</text>
</comment>
<dbReference type="GO" id="GO:0003677">
    <property type="term" value="F:DNA binding"/>
    <property type="evidence" value="ECO:0007669"/>
    <property type="project" value="UniProtKB-KW"/>
</dbReference>
<dbReference type="GO" id="GO:0005829">
    <property type="term" value="C:cytosol"/>
    <property type="evidence" value="ECO:0007669"/>
    <property type="project" value="TreeGrafter"/>
</dbReference>
<keyword evidence="4" id="KW-0804">Transcription</keyword>
<dbReference type="EMBL" id="JACHOR010000003">
    <property type="protein sequence ID" value="MBB5746432.1"/>
    <property type="molecule type" value="Genomic_DNA"/>
</dbReference>
<dbReference type="GO" id="GO:0003700">
    <property type="term" value="F:DNA-binding transcription factor activity"/>
    <property type="evidence" value="ECO:0007669"/>
    <property type="project" value="TreeGrafter"/>
</dbReference>
<dbReference type="Pfam" id="PF09856">
    <property type="entry name" value="ScfRs"/>
    <property type="match status" value="1"/>
</dbReference>
<dbReference type="InterPro" id="IPR001387">
    <property type="entry name" value="Cro/C1-type_HTH"/>
</dbReference>
<dbReference type="Pfam" id="PF13560">
    <property type="entry name" value="HTH_31"/>
    <property type="match status" value="1"/>
</dbReference>
<accession>A0A7W9CJP0</accession>
<evidence type="ECO:0000256" key="3">
    <source>
        <dbReference type="ARBA" id="ARBA00023125"/>
    </source>
</evidence>
<dbReference type="Proteomes" id="UP000545037">
    <property type="component" value="Unassembled WGS sequence"/>
</dbReference>
<gene>
    <name evidence="6" type="ORF">GGR13_002036</name>
</gene>
<evidence type="ECO:0000313" key="7">
    <source>
        <dbReference type="Proteomes" id="UP000545037"/>
    </source>
</evidence>
<dbReference type="InterPro" id="IPR010982">
    <property type="entry name" value="Lambda_DNA-bd_dom_sf"/>
</dbReference>
<comment type="similarity">
    <text evidence="1">Belongs to the short-chain fatty acyl-CoA assimilation regulator (ScfR) family.</text>
</comment>
<dbReference type="InterPro" id="IPR050807">
    <property type="entry name" value="TransReg_Diox_bact_type"/>
</dbReference>
<dbReference type="InterPro" id="IPR010359">
    <property type="entry name" value="IrrE_HExxH"/>
</dbReference>
<dbReference type="SMART" id="SM00530">
    <property type="entry name" value="HTH_XRE"/>
    <property type="match status" value="1"/>
</dbReference>
<dbReference type="Pfam" id="PF06114">
    <property type="entry name" value="Peptidase_M78"/>
    <property type="match status" value="1"/>
</dbReference>
<dbReference type="RefSeq" id="WP_183213399.1">
    <property type="nucleotide sequence ID" value="NZ_JACHOR010000003.1"/>
</dbReference>
<evidence type="ECO:0000256" key="1">
    <source>
        <dbReference type="ARBA" id="ARBA00007227"/>
    </source>
</evidence>
<evidence type="ECO:0000313" key="6">
    <source>
        <dbReference type="EMBL" id="MBB5746432.1"/>
    </source>
</evidence>
<dbReference type="Gene3D" id="1.10.260.40">
    <property type="entry name" value="lambda repressor-like DNA-binding domains"/>
    <property type="match status" value="1"/>
</dbReference>
<dbReference type="PROSITE" id="PS50943">
    <property type="entry name" value="HTH_CROC1"/>
    <property type="match status" value="1"/>
</dbReference>
<keyword evidence="2" id="KW-0805">Transcription regulation</keyword>
<organism evidence="6 7">
    <name type="scientific">Brevundimonas variabilis</name>
    <dbReference type="NCBI Taxonomy" id="74312"/>
    <lineage>
        <taxon>Bacteria</taxon>
        <taxon>Pseudomonadati</taxon>
        <taxon>Pseudomonadota</taxon>
        <taxon>Alphaproteobacteria</taxon>
        <taxon>Caulobacterales</taxon>
        <taxon>Caulobacteraceae</taxon>
        <taxon>Brevundimonas</taxon>
    </lineage>
</organism>
<dbReference type="AlphaFoldDB" id="A0A7W9CJP0"/>
<dbReference type="PANTHER" id="PTHR46797:SF23">
    <property type="entry name" value="HTH-TYPE TRANSCRIPTIONAL REGULATOR SUTR"/>
    <property type="match status" value="1"/>
</dbReference>
<keyword evidence="7" id="KW-1185">Reference proteome</keyword>
<dbReference type="InterPro" id="IPR018653">
    <property type="entry name" value="ScfR_C"/>
</dbReference>
<reference evidence="6 7" key="1">
    <citation type="submission" date="2020-08" db="EMBL/GenBank/DDBJ databases">
        <title>Genomic Encyclopedia of Type Strains, Phase IV (KMG-IV): sequencing the most valuable type-strain genomes for metagenomic binning, comparative biology and taxonomic classification.</title>
        <authorList>
            <person name="Goeker M."/>
        </authorList>
    </citation>
    <scope>NUCLEOTIDE SEQUENCE [LARGE SCALE GENOMIC DNA]</scope>
    <source>
        <strain evidence="6 7">DSM 4737</strain>
    </source>
</reference>
<sequence length="479" mass="52663">MDVSADRKLFLGARLKRLRRERGLTQTAMAVDLGVSPSYLNHIERNQRPVSAQLLLRLADAYDVDLRSLGQAGVAGEAELAEVLADPLFQGLDVPRHELVQMVDDAPGAAEALLRLYRAFSEHRDRARAALIDGDEGSAGPSPADWVRDWIQGRANYFPELDGLGETLHASLDPNMTGEGCEALARARLASRHNLTVRIMPAEVMVEWTRRFDPHRRRLLLSETLDPSSRAFAIAYQLALSEHEPELNALADAARAPDAATRSLLKVSLTNTLAAAILMPYAAFQRLAEASGYDIARLQARFSVSYEQVAHRLTTLSRPTARGVPFFLIRVDQAGNVSKRYAAGAFPFARFGGACPRWRLHSAFRTPGRLVTQIIETPDGGRWFTLARTVDRQGATMVSGGHRERYDLAIGLGCELKDAHRLIHARGLDLAAPDVTPIGPACRLCHRHPCAERAAPPVDRPLTVDDWSKSVSPYPFAVG</sequence>
<dbReference type="CDD" id="cd00093">
    <property type="entry name" value="HTH_XRE"/>
    <property type="match status" value="1"/>
</dbReference>
<keyword evidence="3" id="KW-0238">DNA-binding</keyword>
<dbReference type="SUPFAM" id="SSF47413">
    <property type="entry name" value="lambda repressor-like DNA-binding domains"/>
    <property type="match status" value="1"/>
</dbReference>
<dbReference type="InterPro" id="IPR026281">
    <property type="entry name" value="HTH_RamB"/>
</dbReference>
<dbReference type="PANTHER" id="PTHR46797">
    <property type="entry name" value="HTH-TYPE TRANSCRIPTIONAL REGULATOR"/>
    <property type="match status" value="1"/>
</dbReference>
<proteinExistence type="inferred from homology"/>
<name>A0A7W9CJP0_9CAUL</name>
<evidence type="ECO:0000259" key="5">
    <source>
        <dbReference type="PROSITE" id="PS50943"/>
    </source>
</evidence>
<dbReference type="PIRSF" id="PIRSF019251">
    <property type="entry name" value="Rv0465c"/>
    <property type="match status" value="1"/>
</dbReference>
<evidence type="ECO:0000256" key="4">
    <source>
        <dbReference type="ARBA" id="ARBA00023163"/>
    </source>
</evidence>
<feature type="domain" description="HTH cro/C1-type" evidence="5">
    <location>
        <begin position="15"/>
        <end position="69"/>
    </location>
</feature>
<protein>
    <recommendedName>
        <fullName evidence="5">HTH cro/C1-type domain-containing protein</fullName>
    </recommendedName>
</protein>
<evidence type="ECO:0000256" key="2">
    <source>
        <dbReference type="ARBA" id="ARBA00023015"/>
    </source>
</evidence>